<feature type="transmembrane region" description="Helical" evidence="1">
    <location>
        <begin position="171"/>
        <end position="192"/>
    </location>
</feature>
<dbReference type="STRING" id="290398.Csal_0690"/>
<keyword evidence="1" id="KW-0812">Transmembrane</keyword>
<dbReference type="EMBL" id="CP000285">
    <property type="protein sequence ID" value="ABE58051.1"/>
    <property type="molecule type" value="Genomic_DNA"/>
</dbReference>
<organism evidence="3 4">
    <name type="scientific">Chromohalobacter israelensis (strain ATCC BAA-138 / DSM 3043 / CIP 106854 / NCIMB 13768 / 1H11)</name>
    <name type="common">Chromohalobacter salexigens</name>
    <dbReference type="NCBI Taxonomy" id="290398"/>
    <lineage>
        <taxon>Bacteria</taxon>
        <taxon>Pseudomonadati</taxon>
        <taxon>Pseudomonadota</taxon>
        <taxon>Gammaproteobacteria</taxon>
        <taxon>Oceanospirillales</taxon>
        <taxon>Halomonadaceae</taxon>
        <taxon>Chromohalobacter</taxon>
    </lineage>
</organism>
<accession>Q1QZQ7</accession>
<proteinExistence type="predicted"/>
<dbReference type="InterPro" id="IPR000326">
    <property type="entry name" value="PAP2/HPO"/>
</dbReference>
<dbReference type="Gene3D" id="1.20.144.10">
    <property type="entry name" value="Phosphatidic acid phosphatase type 2/haloperoxidase"/>
    <property type="match status" value="1"/>
</dbReference>
<evidence type="ECO:0000256" key="1">
    <source>
        <dbReference type="SAM" id="Phobius"/>
    </source>
</evidence>
<dbReference type="HOGENOM" id="CLU_102925_0_0_6"/>
<dbReference type="SMART" id="SM00014">
    <property type="entry name" value="acidPPc"/>
    <property type="match status" value="1"/>
</dbReference>
<feature type="transmembrane region" description="Helical" evidence="1">
    <location>
        <begin position="62"/>
        <end position="79"/>
    </location>
</feature>
<reference evidence="3 4" key="1">
    <citation type="journal article" date="2011" name="Stand. Genomic Sci.">
        <title>Complete genome sequence of the halophilic and highly halotolerant Chromohalobacter salexigens type strain (1H11(T)).</title>
        <authorList>
            <person name="Copeland A."/>
            <person name="O'Connor K."/>
            <person name="Lucas S."/>
            <person name="Lapidus A."/>
            <person name="Berry K.W."/>
            <person name="Detter J.C."/>
            <person name="Del Rio T.G."/>
            <person name="Hammon N."/>
            <person name="Dalin E."/>
            <person name="Tice H."/>
            <person name="Pitluck S."/>
            <person name="Bruce D."/>
            <person name="Goodwin L."/>
            <person name="Han C."/>
            <person name="Tapia R."/>
            <person name="Saunders E."/>
            <person name="Schmutz J."/>
            <person name="Brettin T."/>
            <person name="Larimer F."/>
            <person name="Land M."/>
            <person name="Hauser L."/>
            <person name="Vargas C."/>
            <person name="Nieto J.J."/>
            <person name="Kyrpides N.C."/>
            <person name="Ivanova N."/>
            <person name="Goker M."/>
            <person name="Klenk H.P."/>
            <person name="Csonka L.N."/>
            <person name="Woyke T."/>
        </authorList>
    </citation>
    <scope>NUCLEOTIDE SEQUENCE [LARGE SCALE GENOMIC DNA]</scope>
    <source>
        <strain evidence="4">ATCC BAA-138 / DSM 3043 / CIP 106854 / NCIMB 13768 / 1H11</strain>
    </source>
</reference>
<keyword evidence="1" id="KW-0472">Membrane</keyword>
<dbReference type="GeneID" id="95333448"/>
<protein>
    <submittedName>
        <fullName evidence="3">Lipid-A kinase</fullName>
    </submittedName>
</protein>
<evidence type="ECO:0000313" key="3">
    <source>
        <dbReference type="EMBL" id="ABE58051.1"/>
    </source>
</evidence>
<keyword evidence="1" id="KW-1133">Transmembrane helix</keyword>
<dbReference type="KEGG" id="csa:Csal_0690"/>
<dbReference type="Proteomes" id="UP000000239">
    <property type="component" value="Chromosome"/>
</dbReference>
<dbReference type="eggNOG" id="COG0671">
    <property type="taxonomic scope" value="Bacteria"/>
</dbReference>
<dbReference type="AlphaFoldDB" id="Q1QZQ7"/>
<keyword evidence="4" id="KW-1185">Reference proteome</keyword>
<keyword evidence="3" id="KW-0418">Kinase</keyword>
<feature type="transmembrane region" description="Helical" evidence="1">
    <location>
        <begin position="91"/>
        <end position="109"/>
    </location>
</feature>
<keyword evidence="3" id="KW-0808">Transferase</keyword>
<evidence type="ECO:0000259" key="2">
    <source>
        <dbReference type="SMART" id="SM00014"/>
    </source>
</evidence>
<dbReference type="Pfam" id="PF01569">
    <property type="entry name" value="PAP2"/>
    <property type="match status" value="1"/>
</dbReference>
<name>Q1QZQ7_CHRI1</name>
<feature type="transmembrane region" description="Helical" evidence="1">
    <location>
        <begin position="7"/>
        <end position="23"/>
    </location>
</feature>
<feature type="transmembrane region" description="Helical" evidence="1">
    <location>
        <begin position="146"/>
        <end position="164"/>
    </location>
</feature>
<gene>
    <name evidence="3" type="ordered locus">Csal_0690</name>
</gene>
<feature type="transmembrane region" description="Helical" evidence="1">
    <location>
        <begin position="198"/>
        <end position="219"/>
    </location>
</feature>
<feature type="domain" description="Phosphatidic acid phosphatase type 2/haloperoxidase" evidence="2">
    <location>
        <begin position="94"/>
        <end position="210"/>
    </location>
</feature>
<sequence>MKITRIAYYNMLGLVLLLSWWWPHLPLWTTLDDDVFWLFNRTLSIADHPLWTTLVAIFNNRGFDAVSFLILAAIFTWAVRRDPRPQRLQRWIAIGLTMLITAGLVSLLVNKLVTYGHPSPTLTHAGVHLLSQEVPFATKDASGNSFPGDHGLMLMTFAAFMWHFAGRRVGLVSVAAVIVLSAPRIIGGGHWFSDVYMGALAIALLTLPWVLCTACAARLSERLQHGLARLMSRLDH</sequence>
<dbReference type="InterPro" id="IPR036938">
    <property type="entry name" value="PAP2/HPO_sf"/>
</dbReference>
<dbReference type="OrthoDB" id="8477781at2"/>
<evidence type="ECO:0000313" key="4">
    <source>
        <dbReference type="Proteomes" id="UP000000239"/>
    </source>
</evidence>
<dbReference type="SUPFAM" id="SSF48317">
    <property type="entry name" value="Acid phosphatase/Vanadium-dependent haloperoxidase"/>
    <property type="match status" value="1"/>
</dbReference>
<dbReference type="RefSeq" id="WP_011505997.1">
    <property type="nucleotide sequence ID" value="NC_007963.1"/>
</dbReference>
<dbReference type="GO" id="GO:0016301">
    <property type="term" value="F:kinase activity"/>
    <property type="evidence" value="ECO:0007669"/>
    <property type="project" value="UniProtKB-KW"/>
</dbReference>